<name>A0A6I3SXC8_9BURK</name>
<dbReference type="EMBL" id="WNKZ01000036">
    <property type="protein sequence ID" value="MTV53833.1"/>
    <property type="molecule type" value="Genomic_DNA"/>
</dbReference>
<accession>A0A6I3SXC8</accession>
<sequence>MRLAQASAAVTAPCSCNRVPVPSWSALPMTLELDRFEDIGVLFDDPCDEPTFAEYHPAGTRYESEEAPIAPGFYPYNRCTVARCLDCGRHYLRYNEAGGYFTELRIRALRPALLVDAAAPG</sequence>
<organism evidence="1 2">
    <name type="scientific">Pseudoduganella buxea</name>
    <dbReference type="NCBI Taxonomy" id="1949069"/>
    <lineage>
        <taxon>Bacteria</taxon>
        <taxon>Pseudomonadati</taxon>
        <taxon>Pseudomonadota</taxon>
        <taxon>Betaproteobacteria</taxon>
        <taxon>Burkholderiales</taxon>
        <taxon>Oxalobacteraceae</taxon>
        <taxon>Telluria group</taxon>
        <taxon>Pseudoduganella</taxon>
    </lineage>
</organism>
<dbReference type="OrthoDB" id="6888798at2"/>
<reference evidence="1 2" key="1">
    <citation type="submission" date="2019-11" db="EMBL/GenBank/DDBJ databases">
        <title>Type strains purchased from KCTC, JCM and DSMZ.</title>
        <authorList>
            <person name="Lu H."/>
        </authorList>
    </citation>
    <scope>NUCLEOTIDE SEQUENCE [LARGE SCALE GENOMIC DNA]</scope>
    <source>
        <strain evidence="1 2">KCTC 52429</strain>
    </source>
</reference>
<gene>
    <name evidence="1" type="ORF">GM672_13955</name>
</gene>
<evidence type="ECO:0000313" key="1">
    <source>
        <dbReference type="EMBL" id="MTV53833.1"/>
    </source>
</evidence>
<comment type="caution">
    <text evidence="1">The sequence shown here is derived from an EMBL/GenBank/DDBJ whole genome shotgun (WGS) entry which is preliminary data.</text>
</comment>
<evidence type="ECO:0000313" key="2">
    <source>
        <dbReference type="Proteomes" id="UP000430634"/>
    </source>
</evidence>
<dbReference type="AlphaFoldDB" id="A0A6I3SXC8"/>
<dbReference type="Proteomes" id="UP000430634">
    <property type="component" value="Unassembled WGS sequence"/>
</dbReference>
<protein>
    <submittedName>
        <fullName evidence="1">Uncharacterized protein</fullName>
    </submittedName>
</protein>
<proteinExistence type="predicted"/>